<dbReference type="SUPFAM" id="SSF56281">
    <property type="entry name" value="Metallo-hydrolase/oxidoreductase"/>
    <property type="match status" value="1"/>
</dbReference>
<dbReference type="Gene3D" id="3.60.15.10">
    <property type="entry name" value="Ribonuclease Z/Hydroxyacylglutathione hydrolase-like"/>
    <property type="match status" value="1"/>
</dbReference>
<dbReference type="InterPro" id="IPR036873">
    <property type="entry name" value="Rhodanese-like_dom_sf"/>
</dbReference>
<dbReference type="Proteomes" id="UP001500427">
    <property type="component" value="Unassembled WGS sequence"/>
</dbReference>
<dbReference type="PANTHER" id="PTHR43084">
    <property type="entry name" value="PERSULFIDE DIOXYGENASE ETHE1"/>
    <property type="match status" value="1"/>
</dbReference>
<dbReference type="RefSeq" id="WP_345507746.1">
    <property type="nucleotide sequence ID" value="NZ_BAABIW010000016.1"/>
</dbReference>
<keyword evidence="4" id="KW-1185">Reference proteome</keyword>
<evidence type="ECO:0000256" key="1">
    <source>
        <dbReference type="ARBA" id="ARBA00022723"/>
    </source>
</evidence>
<dbReference type="Gene3D" id="3.40.250.10">
    <property type="entry name" value="Rhodanese-like domain"/>
    <property type="match status" value="2"/>
</dbReference>
<keyword evidence="1" id="KW-0479">Metal-binding</keyword>
<sequence>MATIIPIDTPTLGDRSYLAHDGQVAIVIDPQRDIDRVLDLANDAGVSITHVFETHIHNDYVTGGYALAQATGAAYHVNAADEVSYERVPVSDGDVLDVSPQLRVRVIATPGHTYTHLSYALDAADEASGTLEPVGVFTGGSLLFGATGRPDLLGHEHTHDLVHHQYASAHRLVNELPEHTHVLPTHGFGSFCSAGSTGDTTASTIGREKKANPALTQDEDRWVADTLAGLDAYPAYYAHMGAANSAGPQAADLSTPERADKQVLARRITDGEWVVDLRSRTAYAAGHVTGTLNFGVDGQFATYLGWLIPWGTPLTLLGESPEQVAEAQRELVRIGIDHLEGAATGTPADWTDAPLGSFERATFADLAQVRHHRRVAVLDVRRASEFAESHIDDAVNLPLHELLERLAEVPTGEVWVHCAGGYRASIAASVLAAHGHHVVAVDDSYGEHAAAAGLPLTAAA</sequence>
<accession>A0ABP9JFS0</accession>
<dbReference type="SMART" id="SM00849">
    <property type="entry name" value="Lactamase_B"/>
    <property type="match status" value="1"/>
</dbReference>
<feature type="domain" description="Rhodanese" evidence="2">
    <location>
        <begin position="268"/>
        <end position="359"/>
    </location>
</feature>
<dbReference type="InterPro" id="IPR044528">
    <property type="entry name" value="POD-like_MBL-fold"/>
</dbReference>
<comment type="caution">
    <text evidence="3">The sequence shown here is derived from an EMBL/GenBank/DDBJ whole genome shotgun (WGS) entry which is preliminary data.</text>
</comment>
<gene>
    <name evidence="3" type="ORF">GCM10023258_24330</name>
</gene>
<dbReference type="PANTHER" id="PTHR43084:SF1">
    <property type="entry name" value="PERSULFIDE DIOXYGENASE ETHE1, MITOCHONDRIAL"/>
    <property type="match status" value="1"/>
</dbReference>
<dbReference type="InterPro" id="IPR001279">
    <property type="entry name" value="Metallo-B-lactamas"/>
</dbReference>
<dbReference type="CDD" id="cd00158">
    <property type="entry name" value="RHOD"/>
    <property type="match status" value="1"/>
</dbReference>
<dbReference type="InterPro" id="IPR051682">
    <property type="entry name" value="Mito_Persulfide_Diox"/>
</dbReference>
<reference evidence="4" key="1">
    <citation type="journal article" date="2019" name="Int. J. Syst. Evol. Microbiol.">
        <title>The Global Catalogue of Microorganisms (GCM) 10K type strain sequencing project: providing services to taxonomists for standard genome sequencing and annotation.</title>
        <authorList>
            <consortium name="The Broad Institute Genomics Platform"/>
            <consortium name="The Broad Institute Genome Sequencing Center for Infectious Disease"/>
            <person name="Wu L."/>
            <person name="Ma J."/>
        </authorList>
    </citation>
    <scope>NUCLEOTIDE SEQUENCE [LARGE SCALE GENOMIC DNA]</scope>
    <source>
        <strain evidence="4">JCM 17687</strain>
    </source>
</reference>
<feature type="domain" description="Rhodanese" evidence="2">
    <location>
        <begin position="371"/>
        <end position="457"/>
    </location>
</feature>
<organism evidence="3 4">
    <name type="scientific">Terrabacter aeriphilus</name>
    <dbReference type="NCBI Taxonomy" id="515662"/>
    <lineage>
        <taxon>Bacteria</taxon>
        <taxon>Bacillati</taxon>
        <taxon>Actinomycetota</taxon>
        <taxon>Actinomycetes</taxon>
        <taxon>Micrococcales</taxon>
        <taxon>Intrasporangiaceae</taxon>
        <taxon>Terrabacter</taxon>
    </lineage>
</organism>
<dbReference type="InterPro" id="IPR036866">
    <property type="entry name" value="RibonucZ/Hydroxyglut_hydro"/>
</dbReference>
<dbReference type="PROSITE" id="PS50206">
    <property type="entry name" value="RHODANESE_3"/>
    <property type="match status" value="2"/>
</dbReference>
<dbReference type="Pfam" id="PF00581">
    <property type="entry name" value="Rhodanese"/>
    <property type="match status" value="1"/>
</dbReference>
<dbReference type="EMBL" id="BAABIW010000016">
    <property type="protein sequence ID" value="GAA5028625.1"/>
    <property type="molecule type" value="Genomic_DNA"/>
</dbReference>
<evidence type="ECO:0000313" key="4">
    <source>
        <dbReference type="Proteomes" id="UP001500427"/>
    </source>
</evidence>
<protein>
    <submittedName>
        <fullName evidence="3">MBL fold metallo-hydrolase</fullName>
    </submittedName>
</protein>
<dbReference type="SMART" id="SM00450">
    <property type="entry name" value="RHOD"/>
    <property type="match status" value="2"/>
</dbReference>
<evidence type="ECO:0000259" key="2">
    <source>
        <dbReference type="PROSITE" id="PS50206"/>
    </source>
</evidence>
<dbReference type="SUPFAM" id="SSF52821">
    <property type="entry name" value="Rhodanese/Cell cycle control phosphatase"/>
    <property type="match status" value="2"/>
</dbReference>
<proteinExistence type="predicted"/>
<evidence type="ECO:0000313" key="3">
    <source>
        <dbReference type="EMBL" id="GAA5028625.1"/>
    </source>
</evidence>
<dbReference type="InterPro" id="IPR001763">
    <property type="entry name" value="Rhodanese-like_dom"/>
</dbReference>
<dbReference type="CDD" id="cd07724">
    <property type="entry name" value="POD-like_MBL-fold"/>
    <property type="match status" value="1"/>
</dbReference>
<name>A0ABP9JFS0_9MICO</name>